<evidence type="ECO:0000313" key="2">
    <source>
        <dbReference type="Proteomes" id="UP000594014"/>
    </source>
</evidence>
<gene>
    <name evidence="1" type="ORF">FRZ06_16055</name>
</gene>
<organism evidence="1 2">
    <name type="scientific">Anoxybacterium hadale</name>
    <dbReference type="NCBI Taxonomy" id="3408580"/>
    <lineage>
        <taxon>Bacteria</taxon>
        <taxon>Bacillati</taxon>
        <taxon>Bacillota</taxon>
        <taxon>Clostridia</taxon>
        <taxon>Peptostreptococcales</taxon>
        <taxon>Anaerovoracaceae</taxon>
        <taxon>Anoxybacterium</taxon>
    </lineage>
</organism>
<name>A0ACD1AEQ3_9FIRM</name>
<accession>A0ACD1AEQ3</accession>
<protein>
    <submittedName>
        <fullName evidence="1">Sugar ABC transporter substrate-binding protein</fullName>
    </submittedName>
</protein>
<reference evidence="1" key="1">
    <citation type="submission" date="2019-08" db="EMBL/GenBank/DDBJ databases">
        <title>Genome sequence of Clostridiales bacterium MT110.</title>
        <authorList>
            <person name="Cao J."/>
        </authorList>
    </citation>
    <scope>NUCLEOTIDE SEQUENCE</scope>
    <source>
        <strain evidence="1">MT110</strain>
    </source>
</reference>
<proteinExistence type="predicted"/>
<dbReference type="EMBL" id="CP042469">
    <property type="protein sequence ID" value="QOX64749.1"/>
    <property type="molecule type" value="Genomic_DNA"/>
</dbReference>
<keyword evidence="2" id="KW-1185">Reference proteome</keyword>
<dbReference type="Proteomes" id="UP000594014">
    <property type="component" value="Chromosome"/>
</dbReference>
<evidence type="ECO:0000313" key="1">
    <source>
        <dbReference type="EMBL" id="QOX64749.1"/>
    </source>
</evidence>
<sequence length="339" mass="37310">MNKKNYLVLMFLVLLPIVAITMIIYLNINSALHSLDSSGGIVVPKNNPEYHFAMVCENMDDPFWLSVKKGVERASQEFNVAVEFNWPGEMNADEQAKCLDMAIVSKVDGIVTYTWDETETGRLIDKAVEREIPVVTISTDSKDSKRSAFVGVNTYAAGIDMGRMLLSALFNDGNAVILVSDNGSGATVVQNLLVTGIMDAVKSSPLVDVETIQYNYANFLSLEDTIQSVLINQPNLDAIICTNAKDTTLVAQRLIDLNKINYSIIGYGDTPEILRYIDNGVIFGTVSASHEQMGYDAIKALVDLKKSGRTSAYFTVDTRLITKSNVSKFLEKDDEKGSE</sequence>